<evidence type="ECO:0000313" key="3">
    <source>
        <dbReference type="Proteomes" id="UP000006094"/>
    </source>
</evidence>
<organism evidence="2 3">
    <name type="scientific">Gottschalkia acidurici (strain ATCC 7906 / DSM 604 / BCRC 14475 / CIP 104303 / KCTC 5404 / NCIMB 10678 / 9a)</name>
    <name type="common">Clostridium acidurici</name>
    <dbReference type="NCBI Taxonomy" id="1128398"/>
    <lineage>
        <taxon>Bacteria</taxon>
        <taxon>Bacillati</taxon>
        <taxon>Bacillota</taxon>
        <taxon>Tissierellia</taxon>
        <taxon>Tissierellales</taxon>
        <taxon>Gottschalkiaceae</taxon>
        <taxon>Gottschalkia</taxon>
    </lineage>
</organism>
<keyword evidence="3" id="KW-1185">Reference proteome</keyword>
<proteinExistence type="predicted"/>
<evidence type="ECO:0008006" key="4">
    <source>
        <dbReference type="Google" id="ProtNLM"/>
    </source>
</evidence>
<gene>
    <name evidence="2" type="ordered locus">Curi_c06960</name>
</gene>
<keyword evidence="1" id="KW-1133">Transmembrane helix</keyword>
<dbReference type="AlphaFoldDB" id="K0AX02"/>
<name>K0AX02_GOTA9</name>
<dbReference type="RefSeq" id="WP_014966906.1">
    <property type="nucleotide sequence ID" value="NC_018664.1"/>
</dbReference>
<dbReference type="STRING" id="1128398.Curi_c06960"/>
<keyword evidence="1" id="KW-0812">Transmembrane</keyword>
<feature type="transmembrane region" description="Helical" evidence="1">
    <location>
        <begin position="6"/>
        <end position="26"/>
    </location>
</feature>
<dbReference type="EMBL" id="CP003326">
    <property type="protein sequence ID" value="AFS77769.1"/>
    <property type="molecule type" value="Genomic_DNA"/>
</dbReference>
<reference evidence="2 3" key="1">
    <citation type="journal article" date="2012" name="PLoS ONE">
        <title>The purine-utilizing bacterium Clostridium acidurici 9a: a genome-guided metabolic reconsideration.</title>
        <authorList>
            <person name="Hartwich K."/>
            <person name="Poehlein A."/>
            <person name="Daniel R."/>
        </authorList>
    </citation>
    <scope>NUCLEOTIDE SEQUENCE [LARGE SCALE GENOMIC DNA]</scope>
    <source>
        <strain evidence="3">ATCC 7906 / DSM 604 / BCRC 14475 / CIP 104303 / KCTC 5404 / NCIMB 10678 / 9a</strain>
    </source>
</reference>
<dbReference type="OrthoDB" id="2823774at2"/>
<dbReference type="Proteomes" id="UP000006094">
    <property type="component" value="Chromosome"/>
</dbReference>
<keyword evidence="1" id="KW-0472">Membrane</keyword>
<dbReference type="HOGENOM" id="CLU_1088596_0_0_9"/>
<dbReference type="KEGG" id="cad:Curi_c06960"/>
<sequence length="255" mass="28388">MEIKRIVIVCIIVGLISILIAGALYLMGGYKIFNTQDNYSIETKGRKIAKEESIENVESIKIKASISNVYFQYSDEDILKLELINPLKKSEDPIIINNINNTLTVDINKVNKGLNLKNDIMKGKVGSTLKISIPNKYKGDMDITSDIGELEGEYSGKNLNLNTKLGDIDVKINEIESGKIVTDIGEIKLKVNENNNLTFDIKTSVGEIENKLRSTKLNSSDNSFPGMSQKMNFDMNEGGSLIKLESRLGDIEVYN</sequence>
<evidence type="ECO:0000313" key="2">
    <source>
        <dbReference type="EMBL" id="AFS77769.1"/>
    </source>
</evidence>
<accession>K0AX02</accession>
<protein>
    <recommendedName>
        <fullName evidence="4">Adhesin domain-containing protein</fullName>
    </recommendedName>
</protein>
<evidence type="ECO:0000256" key="1">
    <source>
        <dbReference type="SAM" id="Phobius"/>
    </source>
</evidence>